<organism evidence="1">
    <name type="scientific">Siphoviridae sp. ctnNB1</name>
    <dbReference type="NCBI Taxonomy" id="2825660"/>
    <lineage>
        <taxon>Viruses</taxon>
        <taxon>Duplodnaviria</taxon>
        <taxon>Heunggongvirae</taxon>
        <taxon>Uroviricota</taxon>
        <taxon>Caudoviricetes</taxon>
    </lineage>
</organism>
<reference evidence="1" key="1">
    <citation type="journal article" date="2021" name="Proc. Natl. Acad. Sci. U.S.A.">
        <title>A Catalog of Tens of Thousands of Viruses from Human Metagenomes Reveals Hidden Associations with Chronic Diseases.</title>
        <authorList>
            <person name="Tisza M.J."/>
            <person name="Buck C.B."/>
        </authorList>
    </citation>
    <scope>NUCLEOTIDE SEQUENCE</scope>
    <source>
        <strain evidence="1">CtnNB1</strain>
    </source>
</reference>
<dbReference type="EMBL" id="BK016146">
    <property type="protein sequence ID" value="DAF98380.1"/>
    <property type="molecule type" value="Genomic_DNA"/>
</dbReference>
<sequence length="35" mass="4213">MSIVFFNFLKVSFNALKVCFSYDIIKKIQEDLKPW</sequence>
<name>A0A8S5UVC1_9CAUD</name>
<evidence type="ECO:0000313" key="1">
    <source>
        <dbReference type="EMBL" id="DAF98380.1"/>
    </source>
</evidence>
<accession>A0A8S5UVC1</accession>
<protein>
    <submittedName>
        <fullName evidence="1">Uncharacterized protein</fullName>
    </submittedName>
</protein>
<proteinExistence type="predicted"/>